<dbReference type="HOGENOM" id="CLU_985848_0_0_6"/>
<evidence type="ECO:0000313" key="1">
    <source>
        <dbReference type="EMBL" id="EFL91310.1"/>
    </source>
</evidence>
<gene>
    <name evidence="1" type="ORF">REG_1671</name>
</gene>
<sequence>MFDKLFGIKPQPLQSQSHFFTSETSLSDATPDSIKNTSSSFYAGYGEVTLQKRDQTSLAQIVSRVRDSMPDGTKKTSPPIGDAMVTRKDPLPVGERSNFLLPTASEVRWAADRAREEAYGALTGKRKVAYLLLSNEQREAYVALTPKQREDYWSEMKKAELAVLETTAQEPALSKAASQTSLVALAPVAEDPAIPQGPELSKSAGMNTEIKEILQDYKESQLNKKSISGYLFSTEAEAKNVFNINNTNASAKKVGIETCTSAKRGCKDNRLSSAHNHVSSTL</sequence>
<evidence type="ECO:0000313" key="2">
    <source>
        <dbReference type="Proteomes" id="UP000005726"/>
    </source>
</evidence>
<dbReference type="STRING" id="663321.REG_1671"/>
<name>E0WUK6_9ENTR</name>
<keyword evidence="2" id="KW-1185">Reference proteome</keyword>
<proteinExistence type="predicted"/>
<dbReference type="Proteomes" id="UP000005726">
    <property type="component" value="Unassembled WGS sequence"/>
</dbReference>
<dbReference type="AlphaFoldDB" id="E0WUK6"/>
<reference evidence="1" key="1">
    <citation type="journal article" date="2009" name="Environ. Microbiol.">
        <title>Dynamics of genome evolution in facultative symbionts of aphids.</title>
        <authorList>
            <person name="Degnan P.H."/>
            <person name="Leonardo T.E."/>
            <person name="Cass B.N."/>
            <person name="Hurwitz B."/>
            <person name="Stern D."/>
            <person name="Gibbs R.A."/>
            <person name="Richards S."/>
            <person name="Moran N.A."/>
        </authorList>
    </citation>
    <scope>NUCLEOTIDE SEQUENCE [LARGE SCALE GENOMIC DNA]</scope>
    <source>
        <strain evidence="1">LSR1</strain>
    </source>
</reference>
<organism evidence="1 2">
    <name type="scientific">Candidatus Regiella insecticola LSR1</name>
    <dbReference type="NCBI Taxonomy" id="663321"/>
    <lineage>
        <taxon>Bacteria</taxon>
        <taxon>Pseudomonadati</taxon>
        <taxon>Pseudomonadota</taxon>
        <taxon>Gammaproteobacteria</taxon>
        <taxon>Enterobacterales</taxon>
        <taxon>Enterobacteriaceae</taxon>
        <taxon>aphid secondary symbionts</taxon>
        <taxon>Candidatus Regiella</taxon>
    </lineage>
</organism>
<dbReference type="EMBL" id="GL379674">
    <property type="protein sequence ID" value="EFL91310.1"/>
    <property type="molecule type" value="Genomic_DNA"/>
</dbReference>
<accession>E0WUK6</accession>
<dbReference type="RefSeq" id="WP_006705396.1">
    <property type="nucleotide sequence ID" value="NZ_CAWLGB010000086.1"/>
</dbReference>
<protein>
    <submittedName>
        <fullName evidence="1">Uncharacterized protein</fullName>
    </submittedName>
</protein>